<evidence type="ECO:0000313" key="10">
    <source>
        <dbReference type="Proteomes" id="UP001596226"/>
    </source>
</evidence>
<dbReference type="SMART" id="SM00862">
    <property type="entry name" value="Trans_reg_C"/>
    <property type="match status" value="1"/>
</dbReference>
<feature type="domain" description="OmpR/PhoB-type" evidence="7">
    <location>
        <begin position="25"/>
        <end position="102"/>
    </location>
</feature>
<keyword evidence="4" id="KW-0804">Transcription</keyword>
<gene>
    <name evidence="9" type="ORF">ACFQGL_05335</name>
</gene>
<dbReference type="InterPro" id="IPR019734">
    <property type="entry name" value="TPR_rpt"/>
</dbReference>
<feature type="repeat" description="TPR" evidence="5">
    <location>
        <begin position="854"/>
        <end position="887"/>
    </location>
</feature>
<dbReference type="SMART" id="SM00028">
    <property type="entry name" value="TPR"/>
    <property type="match status" value="6"/>
</dbReference>
<dbReference type="SMART" id="SM01043">
    <property type="entry name" value="BTAD"/>
    <property type="match status" value="1"/>
</dbReference>
<dbReference type="PANTHER" id="PTHR35807:SF1">
    <property type="entry name" value="TRANSCRIPTIONAL REGULATOR REDD"/>
    <property type="match status" value="1"/>
</dbReference>
<evidence type="ECO:0000256" key="5">
    <source>
        <dbReference type="PROSITE-ProRule" id="PRU00339"/>
    </source>
</evidence>
<comment type="similarity">
    <text evidence="1">Belongs to the AfsR/DnrI/RedD regulatory family.</text>
</comment>
<dbReference type="SUPFAM" id="SSF48452">
    <property type="entry name" value="TPR-like"/>
    <property type="match status" value="3"/>
</dbReference>
<feature type="region of interest" description="Disordered" evidence="6">
    <location>
        <begin position="263"/>
        <end position="285"/>
    </location>
</feature>
<evidence type="ECO:0000256" key="4">
    <source>
        <dbReference type="ARBA" id="ARBA00023163"/>
    </source>
</evidence>
<feature type="domain" description="Bacterial transcriptional activator" evidence="8">
    <location>
        <begin position="110"/>
        <end position="255"/>
    </location>
</feature>
<evidence type="ECO:0000256" key="1">
    <source>
        <dbReference type="ARBA" id="ARBA00005820"/>
    </source>
</evidence>
<dbReference type="PROSITE" id="PS50005">
    <property type="entry name" value="TPR"/>
    <property type="match status" value="1"/>
</dbReference>
<evidence type="ECO:0000259" key="8">
    <source>
        <dbReference type="SMART" id="SM01043"/>
    </source>
</evidence>
<dbReference type="InterPro" id="IPR005158">
    <property type="entry name" value="BTAD"/>
</dbReference>
<dbReference type="Gene3D" id="1.10.10.10">
    <property type="entry name" value="Winged helix-like DNA-binding domain superfamily/Winged helix DNA-binding domain"/>
    <property type="match status" value="1"/>
</dbReference>
<evidence type="ECO:0000259" key="7">
    <source>
        <dbReference type="SMART" id="SM00862"/>
    </source>
</evidence>
<evidence type="ECO:0000313" key="9">
    <source>
        <dbReference type="EMBL" id="MFC5922764.1"/>
    </source>
</evidence>
<keyword evidence="5" id="KW-0802">TPR repeat</keyword>
<evidence type="ECO:0000256" key="6">
    <source>
        <dbReference type="SAM" id="MobiDB-lite"/>
    </source>
</evidence>
<dbReference type="Pfam" id="PF03704">
    <property type="entry name" value="BTAD"/>
    <property type="match status" value="1"/>
</dbReference>
<dbReference type="CDD" id="cd15831">
    <property type="entry name" value="BTAD"/>
    <property type="match status" value="1"/>
</dbReference>
<keyword evidence="3" id="KW-0238">DNA-binding</keyword>
<dbReference type="PANTHER" id="PTHR35807">
    <property type="entry name" value="TRANSCRIPTIONAL REGULATOR REDD-RELATED"/>
    <property type="match status" value="1"/>
</dbReference>
<dbReference type="InterPro" id="IPR011990">
    <property type="entry name" value="TPR-like_helical_dom_sf"/>
</dbReference>
<dbReference type="Proteomes" id="UP001596226">
    <property type="component" value="Unassembled WGS sequence"/>
</dbReference>
<dbReference type="RefSeq" id="WP_377506238.1">
    <property type="nucleotide sequence ID" value="NZ_JBHSQS010000003.1"/>
</dbReference>
<accession>A0ABW1H2T3</accession>
<reference evidence="10" key="1">
    <citation type="journal article" date="2019" name="Int. J. Syst. Evol. Microbiol.">
        <title>The Global Catalogue of Microorganisms (GCM) 10K type strain sequencing project: providing services to taxonomists for standard genome sequencing and annotation.</title>
        <authorList>
            <consortium name="The Broad Institute Genomics Platform"/>
            <consortium name="The Broad Institute Genome Sequencing Center for Infectious Disease"/>
            <person name="Wu L."/>
            <person name="Ma J."/>
        </authorList>
    </citation>
    <scope>NUCLEOTIDE SEQUENCE [LARGE SCALE GENOMIC DNA]</scope>
    <source>
        <strain evidence="10">CGMCC 4.7144</strain>
    </source>
</reference>
<dbReference type="InterPro" id="IPR001867">
    <property type="entry name" value="OmpR/PhoB-type_DNA-bd"/>
</dbReference>
<dbReference type="Gene3D" id="1.25.40.10">
    <property type="entry name" value="Tetratricopeptide repeat domain"/>
    <property type="match status" value="3"/>
</dbReference>
<dbReference type="InterPro" id="IPR016032">
    <property type="entry name" value="Sig_transdc_resp-reg_C-effctor"/>
</dbReference>
<dbReference type="EMBL" id="JBHSQS010000003">
    <property type="protein sequence ID" value="MFC5922764.1"/>
    <property type="molecule type" value="Genomic_DNA"/>
</dbReference>
<comment type="caution">
    <text evidence="9">The sequence shown here is derived from an EMBL/GenBank/DDBJ whole genome shotgun (WGS) entry which is preliminary data.</text>
</comment>
<dbReference type="Pfam" id="PF13424">
    <property type="entry name" value="TPR_12"/>
    <property type="match status" value="2"/>
</dbReference>
<proteinExistence type="inferred from homology"/>
<keyword evidence="10" id="KW-1185">Reference proteome</keyword>
<dbReference type="Gene3D" id="3.40.50.300">
    <property type="entry name" value="P-loop containing nucleotide triphosphate hydrolases"/>
    <property type="match status" value="1"/>
</dbReference>
<protein>
    <submittedName>
        <fullName evidence="9">BTAD domain-containing putative transcriptional regulator</fullName>
    </submittedName>
</protein>
<dbReference type="SUPFAM" id="SSF52540">
    <property type="entry name" value="P-loop containing nucleoside triphosphate hydrolases"/>
    <property type="match status" value="1"/>
</dbReference>
<evidence type="ECO:0000256" key="3">
    <source>
        <dbReference type="ARBA" id="ARBA00023125"/>
    </source>
</evidence>
<evidence type="ECO:0000256" key="2">
    <source>
        <dbReference type="ARBA" id="ARBA00023015"/>
    </source>
</evidence>
<sequence>MDPAGGPPAMRYRLLGPVEAWSPAGERLALGTPMQVRLLAILMSQPGTGWSIDQLVDELWHGRAPKTAAGNVKTYVWALRRALRSPGSADPAILAGATGYHLAALDAQATDGVAFDDLTQQGYHALRQRLWSDAQRAFEAALALWRGEPFAGLPGWGVLLAVRARLQEQRSSLLEEVADLHLRAGRHNELIEPLRTQIDGDPLRERPWGQLMVALARSGRRSDALATYRQLHRLLSGEVGVEPGPDLQDLHTRILRADRELLPTGARPPEKPVPQVVPRQLPAPPALFTGRTRELARLSALLLAHDGPAGTAVVTGTGGVGKTWLALRWAHDNLHHFPDGQLHVDLGGFGTATQEASPSAVVVRSLLPALGVKPLEIPAEPAAQFALYRSLTADRRLLVLLDNARDAEQVRPLLPGSAGCGVIVTSRHTLPGLVAAEGAHPVALDLPSAAEARQLLVRRLGAQRAAAQPAAVDELVSRTARLPLALSIVAARAAARPTFALQAIADDLAASRGGLAALATDDDATDLRTVLSWSYRLLSPDAARLFRQISLHPGADISAAAAASLAGAPPHLIRPTLDELTRANLLAEQSPNRFHCHDLLRAYGAELTDAHDSAADRGAARKRVLDHYLRVARDGARLVDAGRQPVDPLPGPACGSPPAFTDHRSALAWFTTEQRVLLATVDEAVAHRFDTHAGQLAQSLTPFLSRLSRWHDLAAVQTTAVTVARRRGDPCAEALAHRDLALAHIQLRRYNDGRRHLRHAMARYDQIGDRPGQASTHLHLAWVYDIEGDPRGALPHARRALALSSGSHDRRGEAAALNALGWNHARLDEHTRAIAYCEQALALHEEVDDRVGTAHTWDSLGFAYHRLGVHPTAVACYRRALALYSDVEDQCGKAETLVRLGDAHQALGEHDTSTGLWREAMAILDRLGHPQAEELFERLAAYH</sequence>
<keyword evidence="2" id="KW-0805">Transcription regulation</keyword>
<dbReference type="SUPFAM" id="SSF46894">
    <property type="entry name" value="C-terminal effector domain of the bipartite response regulators"/>
    <property type="match status" value="1"/>
</dbReference>
<name>A0ABW1H2T3_9ACTN</name>
<dbReference type="Pfam" id="PF00486">
    <property type="entry name" value="Trans_reg_C"/>
    <property type="match status" value="1"/>
</dbReference>
<organism evidence="9 10">
    <name type="scientific">Micromonospora vulcania</name>
    <dbReference type="NCBI Taxonomy" id="1441873"/>
    <lineage>
        <taxon>Bacteria</taxon>
        <taxon>Bacillati</taxon>
        <taxon>Actinomycetota</taxon>
        <taxon>Actinomycetes</taxon>
        <taxon>Micromonosporales</taxon>
        <taxon>Micromonosporaceae</taxon>
        <taxon>Micromonospora</taxon>
    </lineage>
</organism>
<dbReference type="InterPro" id="IPR027417">
    <property type="entry name" value="P-loop_NTPase"/>
</dbReference>
<dbReference type="InterPro" id="IPR036388">
    <property type="entry name" value="WH-like_DNA-bd_sf"/>
</dbReference>
<dbReference type="InterPro" id="IPR051677">
    <property type="entry name" value="AfsR-DnrI-RedD_regulator"/>
</dbReference>